<evidence type="ECO:0000313" key="3">
    <source>
        <dbReference type="EMBL" id="PSS18483.1"/>
    </source>
</evidence>
<protein>
    <recommendedName>
        <fullName evidence="2">Alpha/beta hydrolase fold-3 domain-containing protein</fullName>
    </recommendedName>
</protein>
<dbReference type="InterPro" id="IPR013094">
    <property type="entry name" value="AB_hydrolase_3"/>
</dbReference>
<dbReference type="InParanoid" id="A0A2T3B1R3"/>
<dbReference type="EMBL" id="KZ679011">
    <property type="protein sequence ID" value="PSS18483.1"/>
    <property type="molecule type" value="Genomic_DNA"/>
</dbReference>
<dbReference type="AlphaFoldDB" id="A0A2T3B1R3"/>
<keyword evidence="1" id="KW-0378">Hydrolase</keyword>
<evidence type="ECO:0000313" key="4">
    <source>
        <dbReference type="Proteomes" id="UP000241818"/>
    </source>
</evidence>
<dbReference type="SUPFAM" id="SSF53474">
    <property type="entry name" value="alpha/beta-Hydrolases"/>
    <property type="match status" value="1"/>
</dbReference>
<proteinExistence type="predicted"/>
<dbReference type="GeneID" id="36570707"/>
<dbReference type="PANTHER" id="PTHR48081">
    <property type="entry name" value="AB HYDROLASE SUPERFAMILY PROTEIN C4A8.06C"/>
    <property type="match status" value="1"/>
</dbReference>
<accession>A0A2T3B1R3</accession>
<feature type="domain" description="Alpha/beta hydrolase fold-3" evidence="2">
    <location>
        <begin position="83"/>
        <end position="293"/>
    </location>
</feature>
<dbReference type="Gene3D" id="3.40.50.1820">
    <property type="entry name" value="alpha/beta hydrolase"/>
    <property type="match status" value="1"/>
</dbReference>
<keyword evidence="4" id="KW-1185">Reference proteome</keyword>
<dbReference type="Proteomes" id="UP000241818">
    <property type="component" value="Unassembled WGS sequence"/>
</dbReference>
<dbReference type="OrthoDB" id="408631at2759"/>
<dbReference type="STRING" id="857342.A0A2T3B1R3"/>
<sequence>MATTPYAPEWLEVEAKLGGRSVLKGTYAEQREQFAGLGAALGSLAPPLPDAVETEDILINNGTLRVRVYKPKEAAKEGLSLGVYFHCGGYVMGSIEGDDYLCRAISMSASTVLVSVDYRLAPEHPYPAALEDGLSALTWAYDNAPTLHASPSKLYTMGQSAGGTIALALALKIKASGQPQKISGVVALGPATVAPSVVPAHLKHLFKPEENTDSAIIDAEAMSVYTANYNPPLTAPDFSILLSPDLAKLPPVYIVGCGKDPVRDDVLVFEQEIRKLGVKTKFDYYEGWPHLFWIVPGVEMGTKAVGNIVKGIQWLGENMG</sequence>
<dbReference type="Pfam" id="PF07859">
    <property type="entry name" value="Abhydrolase_3"/>
    <property type="match status" value="1"/>
</dbReference>
<evidence type="ECO:0000256" key="1">
    <source>
        <dbReference type="ARBA" id="ARBA00022801"/>
    </source>
</evidence>
<dbReference type="InterPro" id="IPR029058">
    <property type="entry name" value="AB_hydrolase_fold"/>
</dbReference>
<dbReference type="RefSeq" id="XP_024720835.1">
    <property type="nucleotide sequence ID" value="XM_024862626.1"/>
</dbReference>
<dbReference type="GO" id="GO:0016787">
    <property type="term" value="F:hydrolase activity"/>
    <property type="evidence" value="ECO:0007669"/>
    <property type="project" value="UniProtKB-KW"/>
</dbReference>
<evidence type="ECO:0000259" key="2">
    <source>
        <dbReference type="Pfam" id="PF07859"/>
    </source>
</evidence>
<dbReference type="InterPro" id="IPR050300">
    <property type="entry name" value="GDXG_lipolytic_enzyme"/>
</dbReference>
<organism evidence="3 4">
    <name type="scientific">Amorphotheca resinae ATCC 22711</name>
    <dbReference type="NCBI Taxonomy" id="857342"/>
    <lineage>
        <taxon>Eukaryota</taxon>
        <taxon>Fungi</taxon>
        <taxon>Dikarya</taxon>
        <taxon>Ascomycota</taxon>
        <taxon>Pezizomycotina</taxon>
        <taxon>Leotiomycetes</taxon>
        <taxon>Helotiales</taxon>
        <taxon>Amorphothecaceae</taxon>
        <taxon>Amorphotheca</taxon>
    </lineage>
</organism>
<gene>
    <name evidence="3" type="ORF">M430DRAFT_139760</name>
</gene>
<name>A0A2T3B1R3_AMORE</name>
<reference evidence="3 4" key="1">
    <citation type="journal article" date="2018" name="New Phytol.">
        <title>Comparative genomics and transcriptomics depict ericoid mycorrhizal fungi as versatile saprotrophs and plant mutualists.</title>
        <authorList>
            <person name="Martino E."/>
            <person name="Morin E."/>
            <person name="Grelet G.A."/>
            <person name="Kuo A."/>
            <person name="Kohler A."/>
            <person name="Daghino S."/>
            <person name="Barry K.W."/>
            <person name="Cichocki N."/>
            <person name="Clum A."/>
            <person name="Dockter R.B."/>
            <person name="Hainaut M."/>
            <person name="Kuo R.C."/>
            <person name="LaButti K."/>
            <person name="Lindahl B.D."/>
            <person name="Lindquist E.A."/>
            <person name="Lipzen A."/>
            <person name="Khouja H.R."/>
            <person name="Magnuson J."/>
            <person name="Murat C."/>
            <person name="Ohm R.A."/>
            <person name="Singer S.W."/>
            <person name="Spatafora J.W."/>
            <person name="Wang M."/>
            <person name="Veneault-Fourrey C."/>
            <person name="Henrissat B."/>
            <person name="Grigoriev I.V."/>
            <person name="Martin F.M."/>
            <person name="Perotto S."/>
        </authorList>
    </citation>
    <scope>NUCLEOTIDE SEQUENCE [LARGE SCALE GENOMIC DNA]</scope>
    <source>
        <strain evidence="3 4">ATCC 22711</strain>
    </source>
</reference>
<dbReference type="PANTHER" id="PTHR48081:SF8">
    <property type="entry name" value="ALPHA_BETA HYDROLASE FOLD-3 DOMAIN-CONTAINING PROTEIN-RELATED"/>
    <property type="match status" value="1"/>
</dbReference>